<protein>
    <submittedName>
        <fullName evidence="1">Uncharacterized protein</fullName>
    </submittedName>
</protein>
<accession>A0A0S7WTL7</accession>
<organism evidence="1 2">
    <name type="scientific">candidate division TA06 bacterium DG_24</name>
    <dbReference type="NCBI Taxonomy" id="1703770"/>
    <lineage>
        <taxon>Bacteria</taxon>
        <taxon>Bacteria division TA06</taxon>
    </lineage>
</organism>
<dbReference type="EMBL" id="LIZS01000024">
    <property type="protein sequence ID" value="KPJ53273.1"/>
    <property type="molecule type" value="Genomic_DNA"/>
</dbReference>
<evidence type="ECO:0000313" key="2">
    <source>
        <dbReference type="Proteomes" id="UP000052008"/>
    </source>
</evidence>
<gene>
    <name evidence="1" type="ORF">AMJ39_05245</name>
</gene>
<sequence>MTDAGLLVKGAARSSGFLEDDRAAKVVVAQEYLRTIVRLAECANLVDEDRHCSKSVTVHVLAAIEVRKKILDVLDLDVPDMRPGEAMEVRHPAAGRQSIQIDQRECLEACGWGSVTGHLDCIHERVWSRLVGVESGFGRLSG</sequence>
<dbReference type="AlphaFoldDB" id="A0A0S7WTL7"/>
<proteinExistence type="predicted"/>
<evidence type="ECO:0000313" key="1">
    <source>
        <dbReference type="EMBL" id="KPJ53273.1"/>
    </source>
</evidence>
<dbReference type="STRING" id="1703770.AMJ39_05245"/>
<name>A0A0S7WTL7_UNCT6</name>
<comment type="caution">
    <text evidence="1">The sequence shown here is derived from an EMBL/GenBank/DDBJ whole genome shotgun (WGS) entry which is preliminary data.</text>
</comment>
<dbReference type="Proteomes" id="UP000052008">
    <property type="component" value="Unassembled WGS sequence"/>
</dbReference>
<reference evidence="1 2" key="1">
    <citation type="journal article" date="2015" name="Microbiome">
        <title>Genomic resolution of linkages in carbon, nitrogen, and sulfur cycling among widespread estuary sediment bacteria.</title>
        <authorList>
            <person name="Baker B.J."/>
            <person name="Lazar C.S."/>
            <person name="Teske A.P."/>
            <person name="Dick G.J."/>
        </authorList>
    </citation>
    <scope>NUCLEOTIDE SEQUENCE [LARGE SCALE GENOMIC DNA]</scope>
    <source>
        <strain evidence="1">DG_24</strain>
    </source>
</reference>